<evidence type="ECO:0000256" key="6">
    <source>
        <dbReference type="ARBA" id="ARBA00022840"/>
    </source>
</evidence>
<feature type="transmembrane region" description="Helical" evidence="11">
    <location>
        <begin position="885"/>
        <end position="907"/>
    </location>
</feature>
<evidence type="ECO:0000256" key="3">
    <source>
        <dbReference type="ARBA" id="ARBA00022553"/>
    </source>
</evidence>
<dbReference type="GO" id="GO:0005886">
    <property type="term" value="C:plasma membrane"/>
    <property type="evidence" value="ECO:0007669"/>
    <property type="project" value="UniProtKB-SubCell"/>
</dbReference>
<dbReference type="InterPro" id="IPR023298">
    <property type="entry name" value="ATPase_P-typ_TM_dom_sf"/>
</dbReference>
<comment type="subcellular location">
    <subcellularLocation>
        <location evidence="1">Cell membrane</location>
        <topology evidence="1">Multi-pass membrane protein</topology>
    </subcellularLocation>
</comment>
<dbReference type="EMBL" id="LAZR01001280">
    <property type="protein sequence ID" value="KKN47363.1"/>
    <property type="molecule type" value="Genomic_DNA"/>
</dbReference>
<protein>
    <recommendedName>
        <fullName evidence="12">Cation-transporting P-type ATPase N-terminal domain-containing protein</fullName>
    </recommendedName>
</protein>
<evidence type="ECO:0000256" key="1">
    <source>
        <dbReference type="ARBA" id="ARBA00004651"/>
    </source>
</evidence>
<dbReference type="Pfam" id="PF00690">
    <property type="entry name" value="Cation_ATPase_N"/>
    <property type="match status" value="1"/>
</dbReference>
<dbReference type="PANTHER" id="PTHR43294">
    <property type="entry name" value="SODIUM/POTASSIUM-TRANSPORTING ATPASE SUBUNIT ALPHA"/>
    <property type="match status" value="1"/>
</dbReference>
<dbReference type="SFLD" id="SFLDG00002">
    <property type="entry name" value="C1.7:_P-type_atpase_like"/>
    <property type="match status" value="1"/>
</dbReference>
<evidence type="ECO:0000313" key="13">
    <source>
        <dbReference type="EMBL" id="KKN47363.1"/>
    </source>
</evidence>
<feature type="transmembrane region" description="Helical" evidence="11">
    <location>
        <begin position="754"/>
        <end position="772"/>
    </location>
</feature>
<dbReference type="InterPro" id="IPR006068">
    <property type="entry name" value="ATPase_P-typ_cation-transptr_C"/>
</dbReference>
<dbReference type="SUPFAM" id="SSF56784">
    <property type="entry name" value="HAD-like"/>
    <property type="match status" value="1"/>
</dbReference>
<dbReference type="SUPFAM" id="SSF81660">
    <property type="entry name" value="Metal cation-transporting ATPase, ATP-binding domain N"/>
    <property type="match status" value="1"/>
</dbReference>
<evidence type="ECO:0000256" key="11">
    <source>
        <dbReference type="SAM" id="Phobius"/>
    </source>
</evidence>
<keyword evidence="9 11" id="KW-1133">Transmembrane helix</keyword>
<evidence type="ECO:0000256" key="9">
    <source>
        <dbReference type="ARBA" id="ARBA00022989"/>
    </source>
</evidence>
<dbReference type="Pfam" id="PF13246">
    <property type="entry name" value="Cation_ATPase"/>
    <property type="match status" value="1"/>
</dbReference>
<dbReference type="PRINTS" id="PR00119">
    <property type="entry name" value="CATATPASE"/>
</dbReference>
<dbReference type="SUPFAM" id="SSF81653">
    <property type="entry name" value="Calcium ATPase, transduction domain A"/>
    <property type="match status" value="1"/>
</dbReference>
<evidence type="ECO:0000256" key="4">
    <source>
        <dbReference type="ARBA" id="ARBA00022692"/>
    </source>
</evidence>
<feature type="transmembrane region" description="Helical" evidence="11">
    <location>
        <begin position="793"/>
        <end position="816"/>
    </location>
</feature>
<feature type="transmembrane region" description="Helical" evidence="11">
    <location>
        <begin position="249"/>
        <end position="271"/>
    </location>
</feature>
<keyword evidence="3" id="KW-0597">Phosphoprotein</keyword>
<dbReference type="SMART" id="SM00831">
    <property type="entry name" value="Cation_ATPase_N"/>
    <property type="match status" value="1"/>
</dbReference>
<keyword evidence="7" id="KW-0460">Magnesium</keyword>
<dbReference type="GO" id="GO:0005524">
    <property type="term" value="F:ATP binding"/>
    <property type="evidence" value="ECO:0007669"/>
    <property type="project" value="UniProtKB-KW"/>
</dbReference>
<dbReference type="InterPro" id="IPR050510">
    <property type="entry name" value="Cation_transp_ATPase_P-type"/>
</dbReference>
<feature type="domain" description="Cation-transporting P-type ATPase N-terminal" evidence="12">
    <location>
        <begin position="10"/>
        <end position="83"/>
    </location>
</feature>
<dbReference type="FunFam" id="2.70.150.10:FF:000160">
    <property type="entry name" value="Sarcoplasmic/endoplasmic reticulum calcium ATPase 1"/>
    <property type="match status" value="1"/>
</dbReference>
<feature type="transmembrane region" description="Helical" evidence="11">
    <location>
        <begin position="58"/>
        <end position="82"/>
    </location>
</feature>
<dbReference type="Gene3D" id="3.40.1110.10">
    <property type="entry name" value="Calcium-transporting ATPase, cytoplasmic domain N"/>
    <property type="match status" value="1"/>
</dbReference>
<dbReference type="SFLD" id="SFLDF00027">
    <property type="entry name" value="p-type_atpase"/>
    <property type="match status" value="1"/>
</dbReference>
<dbReference type="GO" id="GO:0005391">
    <property type="term" value="F:P-type sodium:potassium-exchanging transporter activity"/>
    <property type="evidence" value="ECO:0007669"/>
    <property type="project" value="TreeGrafter"/>
</dbReference>
<evidence type="ECO:0000256" key="10">
    <source>
        <dbReference type="ARBA" id="ARBA00023136"/>
    </source>
</evidence>
<dbReference type="Gene3D" id="3.40.50.1000">
    <property type="entry name" value="HAD superfamily/HAD-like"/>
    <property type="match status" value="1"/>
</dbReference>
<dbReference type="InterPro" id="IPR018303">
    <property type="entry name" value="ATPase_P-typ_P_site"/>
</dbReference>
<dbReference type="Pfam" id="PF00122">
    <property type="entry name" value="E1-E2_ATPase"/>
    <property type="match status" value="1"/>
</dbReference>
<comment type="caution">
    <text evidence="13">The sequence shown here is derived from an EMBL/GenBank/DDBJ whole genome shotgun (WGS) entry which is preliminary data.</text>
</comment>
<dbReference type="InterPro" id="IPR023214">
    <property type="entry name" value="HAD_sf"/>
</dbReference>
<sequence length="956" mass="107129">MSESKGSIQTYYSQPIDELVEHFQTNKNQGLNSSEMENRYEKSGYNELPKIKKSIWKIYIAPIFNFLIMILLVTGIIVVILGEGDTQIITFTVVIVNSVTAIIQQFRAQKALKSLREISALKTTVIRDGKEFDIKTRELVPGDIVVLKQGDKVPADGRIIEHMNISVDEAALTGESEPVEKKILDLDNKVISIQNQCNMVFMGTFIHTGRGKELVTGTGVETEIGKISQTLNEMGSIEDIPLTRKLNRLGYILGTIVIINVIILIIFKLTILSLNPLEFSRKNIVGAVSDSIIRSMNVVPINLPLLSTLVLITGVLAMAQMGVVIKNLSAIESLGRVSIIASDKTGTITKNEMTVEKFWINEQEYNVTGSGYEADGQIFKENNQVNLADNETFARFLDAIVVNNNAKLEFEDVKVKLRDIKEKAVRRAIGSPTEAALLVLTEKAGLYTYDIKNKYNVINEFSFNSEIKKMSTLCTTPEEDLESFVFSKGAPERMLEICSQIEINGTKKELDENQKNLILDIINERANQGYRTLAMAYNKLKISKNSKREDVERDLIFLGFVSIMDPPRLGVRESVEECQSGGIKVIMVTGDHPATAKTIASEMGIYREQDLVMTGDQVKSISLPEFNKTTVFARVEPTDKEFIVETYQNQNLVTAMTGDGINDSPALKLANAGIAMGITGTDLAKETSDMVITDDNFSSIVEGVKTGRGIFSKIRTIIFFFICTNIMEGILYFTFEVLEPFISFHLFANNWQHIYIFAILHTLPSIALVIDSHPKDVMKEPPRNEEQLLNKNLWILLLVQAGLGGLGIALALILPLNGIIPLNVWNESSLSYIPLGSTQIDLVHMKARTMFITTIYIFEAFFIWTFRRPNKSAYKSIKEEMKFSLLFICLFTLGIHVLFVLFSSSVNTLINDSLGLELNFLFLSFEDWLICFSFAMPGLLGVEIIKYFARKKNILF</sequence>
<keyword evidence="5" id="KW-0547">Nucleotide-binding</keyword>
<dbReference type="InterPro" id="IPR001757">
    <property type="entry name" value="P_typ_ATPase"/>
</dbReference>
<dbReference type="InterPro" id="IPR044492">
    <property type="entry name" value="P_typ_ATPase_HD_dom"/>
</dbReference>
<feature type="transmembrane region" description="Helical" evidence="11">
    <location>
        <begin position="305"/>
        <end position="325"/>
    </location>
</feature>
<dbReference type="PRINTS" id="PR00120">
    <property type="entry name" value="HATPASE"/>
</dbReference>
<keyword evidence="4 11" id="KW-0812">Transmembrane</keyword>
<dbReference type="InterPro" id="IPR008250">
    <property type="entry name" value="ATPase_P-typ_transduc_dom_A_sf"/>
</dbReference>
<keyword evidence="10 11" id="KW-0472">Membrane</keyword>
<keyword evidence="6" id="KW-0067">ATP-binding</keyword>
<proteinExistence type="predicted"/>
<feature type="transmembrane region" description="Helical" evidence="11">
    <location>
        <begin position="714"/>
        <end position="734"/>
    </location>
</feature>
<dbReference type="Pfam" id="PF00689">
    <property type="entry name" value="Cation_ATPase_C"/>
    <property type="match status" value="1"/>
</dbReference>
<evidence type="ECO:0000256" key="5">
    <source>
        <dbReference type="ARBA" id="ARBA00022741"/>
    </source>
</evidence>
<dbReference type="PANTHER" id="PTHR43294:SF21">
    <property type="entry name" value="CATION TRANSPORTING ATPASE"/>
    <property type="match status" value="1"/>
</dbReference>
<dbReference type="AlphaFoldDB" id="A0A0F9U157"/>
<name>A0A0F9U157_9ZZZZ</name>
<dbReference type="InterPro" id="IPR004014">
    <property type="entry name" value="ATPase_P-typ_cation-transptr_N"/>
</dbReference>
<dbReference type="InterPro" id="IPR059000">
    <property type="entry name" value="ATPase_P-type_domA"/>
</dbReference>
<dbReference type="GO" id="GO:0036376">
    <property type="term" value="P:sodium ion export across plasma membrane"/>
    <property type="evidence" value="ECO:0007669"/>
    <property type="project" value="TreeGrafter"/>
</dbReference>
<dbReference type="NCBIfam" id="TIGR01494">
    <property type="entry name" value="ATPase_P-type"/>
    <property type="match status" value="2"/>
</dbReference>
<dbReference type="Gene3D" id="2.70.150.10">
    <property type="entry name" value="Calcium-transporting ATPase, cytoplasmic transduction domain A"/>
    <property type="match status" value="1"/>
</dbReference>
<gene>
    <name evidence="13" type="ORF">LCGC14_0663560</name>
</gene>
<dbReference type="GO" id="GO:0030007">
    <property type="term" value="P:intracellular potassium ion homeostasis"/>
    <property type="evidence" value="ECO:0007669"/>
    <property type="project" value="TreeGrafter"/>
</dbReference>
<feature type="transmembrane region" description="Helical" evidence="11">
    <location>
        <begin position="847"/>
        <end position="864"/>
    </location>
</feature>
<dbReference type="PROSITE" id="PS00154">
    <property type="entry name" value="ATPASE_E1_E2"/>
    <property type="match status" value="1"/>
</dbReference>
<reference evidence="13" key="1">
    <citation type="journal article" date="2015" name="Nature">
        <title>Complex archaea that bridge the gap between prokaryotes and eukaryotes.</title>
        <authorList>
            <person name="Spang A."/>
            <person name="Saw J.H."/>
            <person name="Jorgensen S.L."/>
            <person name="Zaremba-Niedzwiedzka K."/>
            <person name="Martijn J."/>
            <person name="Lind A.E."/>
            <person name="van Eijk R."/>
            <person name="Schleper C."/>
            <person name="Guy L."/>
            <person name="Ettema T.J."/>
        </authorList>
    </citation>
    <scope>NUCLEOTIDE SEQUENCE</scope>
</reference>
<feature type="transmembrane region" description="Helical" evidence="11">
    <location>
        <begin position="88"/>
        <end position="106"/>
    </location>
</feature>
<dbReference type="SUPFAM" id="SSF81665">
    <property type="entry name" value="Calcium ATPase, transmembrane domain M"/>
    <property type="match status" value="1"/>
</dbReference>
<keyword evidence="2" id="KW-1003">Cell membrane</keyword>
<dbReference type="Gene3D" id="1.20.1110.10">
    <property type="entry name" value="Calcium-transporting ATPase, transmembrane domain"/>
    <property type="match status" value="1"/>
</dbReference>
<accession>A0A0F9U157</accession>
<dbReference type="InterPro" id="IPR036412">
    <property type="entry name" value="HAD-like_sf"/>
</dbReference>
<dbReference type="InterPro" id="IPR023299">
    <property type="entry name" value="ATPase_P-typ_cyto_dom_N"/>
</dbReference>
<organism evidence="13">
    <name type="scientific">marine sediment metagenome</name>
    <dbReference type="NCBI Taxonomy" id="412755"/>
    <lineage>
        <taxon>unclassified sequences</taxon>
        <taxon>metagenomes</taxon>
        <taxon>ecological metagenomes</taxon>
    </lineage>
</organism>
<evidence type="ECO:0000256" key="2">
    <source>
        <dbReference type="ARBA" id="ARBA00022475"/>
    </source>
</evidence>
<evidence type="ECO:0000256" key="7">
    <source>
        <dbReference type="ARBA" id="ARBA00022842"/>
    </source>
</evidence>
<feature type="transmembrane region" description="Helical" evidence="11">
    <location>
        <begin position="927"/>
        <end position="949"/>
    </location>
</feature>
<dbReference type="GO" id="GO:0016887">
    <property type="term" value="F:ATP hydrolysis activity"/>
    <property type="evidence" value="ECO:0007669"/>
    <property type="project" value="InterPro"/>
</dbReference>
<evidence type="ECO:0000259" key="12">
    <source>
        <dbReference type="SMART" id="SM00831"/>
    </source>
</evidence>
<evidence type="ECO:0000256" key="8">
    <source>
        <dbReference type="ARBA" id="ARBA00022967"/>
    </source>
</evidence>
<dbReference type="GO" id="GO:1902600">
    <property type="term" value="P:proton transmembrane transport"/>
    <property type="evidence" value="ECO:0007669"/>
    <property type="project" value="TreeGrafter"/>
</dbReference>
<dbReference type="GO" id="GO:0006883">
    <property type="term" value="P:intracellular sodium ion homeostasis"/>
    <property type="evidence" value="ECO:0007669"/>
    <property type="project" value="TreeGrafter"/>
</dbReference>
<dbReference type="SFLD" id="SFLDS00003">
    <property type="entry name" value="Haloacid_Dehalogenase"/>
    <property type="match status" value="1"/>
</dbReference>
<dbReference type="GO" id="GO:1990573">
    <property type="term" value="P:potassium ion import across plasma membrane"/>
    <property type="evidence" value="ECO:0007669"/>
    <property type="project" value="TreeGrafter"/>
</dbReference>
<keyword evidence="8" id="KW-1278">Translocase</keyword>